<evidence type="ECO:0000313" key="11">
    <source>
        <dbReference type="EMBL" id="VDN01054.1"/>
    </source>
</evidence>
<proteinExistence type="predicted"/>
<organism evidence="13">
    <name type="scientific">Thelazia callipaeda</name>
    <name type="common">Oriental eyeworm</name>
    <name type="synonym">Parasitic nematode</name>
    <dbReference type="NCBI Taxonomy" id="103827"/>
    <lineage>
        <taxon>Eukaryota</taxon>
        <taxon>Metazoa</taxon>
        <taxon>Ecdysozoa</taxon>
        <taxon>Nematoda</taxon>
        <taxon>Chromadorea</taxon>
        <taxon>Rhabditida</taxon>
        <taxon>Spirurina</taxon>
        <taxon>Spiruromorpha</taxon>
        <taxon>Thelazioidea</taxon>
        <taxon>Thelaziidae</taxon>
        <taxon>Thelazia</taxon>
    </lineage>
</organism>
<dbReference type="GO" id="GO:0003677">
    <property type="term" value="F:DNA binding"/>
    <property type="evidence" value="ECO:0007669"/>
    <property type="project" value="UniProtKB-KW"/>
</dbReference>
<dbReference type="InterPro" id="IPR037869">
    <property type="entry name" value="Spp1/CFP1"/>
</dbReference>
<dbReference type="OMA" id="ENHFHEL"/>
<evidence type="ECO:0000256" key="8">
    <source>
        <dbReference type="ARBA" id="ARBA00023242"/>
    </source>
</evidence>
<dbReference type="OrthoDB" id="419183at2759"/>
<dbReference type="EMBL" id="UYYF01004273">
    <property type="protein sequence ID" value="VDN01054.1"/>
    <property type="molecule type" value="Genomic_DNA"/>
</dbReference>
<dbReference type="Pfam" id="PF12269">
    <property type="entry name" value="CpG_bind_C"/>
    <property type="match status" value="1"/>
</dbReference>
<keyword evidence="4" id="KW-0862">Zinc</keyword>
<accession>A0A0N5CUR6</accession>
<dbReference type="InterPro" id="IPR022056">
    <property type="entry name" value="CpG-bd_C"/>
</dbReference>
<evidence type="ECO:0000313" key="13">
    <source>
        <dbReference type="WBParaSite" id="TCLT_0000402101-mRNA-1"/>
    </source>
</evidence>
<keyword evidence="7" id="KW-0804">Transcription</keyword>
<evidence type="ECO:0000256" key="6">
    <source>
        <dbReference type="ARBA" id="ARBA00023125"/>
    </source>
</evidence>
<evidence type="ECO:0000256" key="2">
    <source>
        <dbReference type="ARBA" id="ARBA00022723"/>
    </source>
</evidence>
<reference evidence="13" key="1">
    <citation type="submission" date="2017-02" db="UniProtKB">
        <authorList>
            <consortium name="WormBaseParasite"/>
        </authorList>
    </citation>
    <scope>IDENTIFICATION</scope>
</reference>
<evidence type="ECO:0000256" key="3">
    <source>
        <dbReference type="ARBA" id="ARBA00022771"/>
    </source>
</evidence>
<keyword evidence="12" id="KW-1185">Reference proteome</keyword>
<keyword evidence="6" id="KW-0238">DNA-binding</keyword>
<keyword evidence="5" id="KW-0805">Transcription regulation</keyword>
<dbReference type="GO" id="GO:0045893">
    <property type="term" value="P:positive regulation of DNA-templated transcription"/>
    <property type="evidence" value="ECO:0007669"/>
    <property type="project" value="TreeGrafter"/>
</dbReference>
<keyword evidence="8" id="KW-0539">Nucleus</keyword>
<evidence type="ECO:0000256" key="7">
    <source>
        <dbReference type="ARBA" id="ARBA00023163"/>
    </source>
</evidence>
<comment type="subcellular location">
    <subcellularLocation>
        <location evidence="1">Nucleus</location>
    </subcellularLocation>
</comment>
<evidence type="ECO:0000256" key="9">
    <source>
        <dbReference type="ARBA" id="ARBA00023828"/>
    </source>
</evidence>
<dbReference type="PANTHER" id="PTHR46174:SF1">
    <property type="entry name" value="CXXC-TYPE ZINC FINGER PROTEIN 1"/>
    <property type="match status" value="1"/>
</dbReference>
<evidence type="ECO:0000259" key="10">
    <source>
        <dbReference type="Pfam" id="PF12269"/>
    </source>
</evidence>
<dbReference type="AlphaFoldDB" id="A0A0N5CUR6"/>
<dbReference type="GO" id="GO:0008270">
    <property type="term" value="F:zinc ion binding"/>
    <property type="evidence" value="ECO:0007669"/>
    <property type="project" value="UniProtKB-KW"/>
</dbReference>
<dbReference type="WBParaSite" id="TCLT_0000402101-mRNA-1">
    <property type="protein sequence ID" value="TCLT_0000402101-mRNA-1"/>
    <property type="gene ID" value="TCLT_0000402101"/>
</dbReference>
<sequence>MDFVLHCAVCALEFPAKQILKHMDRCFVRIEKQSCYGTPNKSTVNPYDLFCEQFNKANNTYCKRLRVLCSEHYKPSEDVTKVCGYPFSWSKSEHRPVIKAFENLDGLLREGFCYQRRKDCLQHHNWIQNALGLISVEMLNLLIKLDEWFERKRALNVMETMRGDVLSLLCNKTVRCDVSEDENSEDMTVDVVSDG</sequence>
<evidence type="ECO:0000256" key="5">
    <source>
        <dbReference type="ARBA" id="ARBA00023015"/>
    </source>
</evidence>
<feature type="domain" description="CpG binding protein C-terminal" evidence="10">
    <location>
        <begin position="3"/>
        <end position="169"/>
    </location>
</feature>
<protein>
    <recommendedName>
        <fullName evidence="9">CXXC-type zinc finger protein 1</fullName>
    </recommendedName>
</protein>
<keyword evidence="3" id="KW-0863">Zinc-finger</keyword>
<dbReference type="GO" id="GO:0048188">
    <property type="term" value="C:Set1C/COMPASS complex"/>
    <property type="evidence" value="ECO:0007669"/>
    <property type="project" value="InterPro"/>
</dbReference>
<evidence type="ECO:0000256" key="4">
    <source>
        <dbReference type="ARBA" id="ARBA00022833"/>
    </source>
</evidence>
<reference evidence="11 12" key="2">
    <citation type="submission" date="2018-11" db="EMBL/GenBank/DDBJ databases">
        <authorList>
            <consortium name="Pathogen Informatics"/>
        </authorList>
    </citation>
    <scope>NUCLEOTIDE SEQUENCE [LARGE SCALE GENOMIC DNA]</scope>
</reference>
<dbReference type="PANTHER" id="PTHR46174">
    <property type="entry name" value="CXXC-TYPE ZINC FINGER PROTEIN 1"/>
    <property type="match status" value="1"/>
</dbReference>
<keyword evidence="2" id="KW-0479">Metal-binding</keyword>
<dbReference type="STRING" id="103827.A0A0N5CUR6"/>
<evidence type="ECO:0000313" key="12">
    <source>
        <dbReference type="Proteomes" id="UP000276776"/>
    </source>
</evidence>
<gene>
    <name evidence="11" type="ORF">TCLT_LOCUS4010</name>
</gene>
<evidence type="ECO:0000256" key="1">
    <source>
        <dbReference type="ARBA" id="ARBA00004123"/>
    </source>
</evidence>
<dbReference type="Proteomes" id="UP000276776">
    <property type="component" value="Unassembled WGS sequence"/>
</dbReference>
<name>A0A0N5CUR6_THECL</name>